<dbReference type="InterPro" id="IPR022415">
    <property type="entry name" value="ATP-guanido_PTrfase_AS"/>
</dbReference>
<evidence type="ECO:0000256" key="6">
    <source>
        <dbReference type="RuleBase" id="RU000505"/>
    </source>
</evidence>
<protein>
    <submittedName>
        <fullName evidence="9">Creatine kinase B-type-like</fullName>
    </submittedName>
</protein>
<feature type="binding site" evidence="5">
    <location>
        <begin position="102"/>
        <end position="107"/>
    </location>
    <ligand>
        <name>ATP</name>
        <dbReference type="ChEBI" id="CHEBI:30616"/>
    </ligand>
</feature>
<evidence type="ECO:0000256" key="2">
    <source>
        <dbReference type="ARBA" id="ARBA00022741"/>
    </source>
</evidence>
<dbReference type="InterPro" id="IPR022414">
    <property type="entry name" value="ATP-guanido_PTrfase_cat"/>
</dbReference>
<name>A0ABM0GN40_SACKO</name>
<dbReference type="PANTHER" id="PTHR11547">
    <property type="entry name" value="ARGININE OR CREATINE KINASE"/>
    <property type="match status" value="1"/>
</dbReference>
<evidence type="ECO:0000259" key="7">
    <source>
        <dbReference type="PROSITE" id="PS51510"/>
    </source>
</evidence>
<evidence type="ECO:0000313" key="9">
    <source>
        <dbReference type="RefSeq" id="XP_002733596.2"/>
    </source>
</evidence>
<keyword evidence="1 5" id="KW-0808">Transferase</keyword>
<gene>
    <name evidence="9" type="primary">LOC100374163</name>
</gene>
<feature type="domain" description="Phosphagen kinase C-terminal" evidence="7">
    <location>
        <begin position="1"/>
        <end position="149"/>
    </location>
</feature>
<keyword evidence="8" id="KW-1185">Reference proteome</keyword>
<organism evidence="8 9">
    <name type="scientific">Saccoglossus kowalevskii</name>
    <name type="common">Acorn worm</name>
    <dbReference type="NCBI Taxonomy" id="10224"/>
    <lineage>
        <taxon>Eukaryota</taxon>
        <taxon>Metazoa</taxon>
        <taxon>Hemichordata</taxon>
        <taxon>Enteropneusta</taxon>
        <taxon>Harrimaniidae</taxon>
        <taxon>Saccoglossus</taxon>
    </lineage>
</organism>
<accession>A0ABM0GN40</accession>
<dbReference type="GeneID" id="100374163"/>
<dbReference type="PROSITE" id="PS51510">
    <property type="entry name" value="PHOSPHAGEN_KINASE_C"/>
    <property type="match status" value="1"/>
</dbReference>
<comment type="caution">
    <text evidence="5">Lacks conserved residue(s) required for the propagation of feature annotation.</text>
</comment>
<dbReference type="Proteomes" id="UP000694865">
    <property type="component" value="Unplaced"/>
</dbReference>
<comment type="similarity">
    <text evidence="5 6">Belongs to the ATP:guanido phosphotransferase family.</text>
</comment>
<dbReference type="PROSITE" id="PS00112">
    <property type="entry name" value="PHOSPHAGEN_KINASE"/>
    <property type="match status" value="1"/>
</dbReference>
<keyword evidence="2 5" id="KW-0547">Nucleotide-binding</keyword>
<dbReference type="PANTHER" id="PTHR11547:SF38">
    <property type="entry name" value="ARGININE KINASE 1-RELATED"/>
    <property type="match status" value="1"/>
</dbReference>
<feature type="binding site" evidence="5">
    <location>
        <position position="18"/>
    </location>
    <ligand>
        <name>ATP</name>
        <dbReference type="ChEBI" id="CHEBI:30616"/>
    </ligand>
</feature>
<dbReference type="Gene3D" id="3.30.590.10">
    <property type="entry name" value="Glutamine synthetase/guanido kinase, catalytic domain"/>
    <property type="match status" value="1"/>
</dbReference>
<dbReference type="SUPFAM" id="SSF55931">
    <property type="entry name" value="Glutamine synthetase/guanido kinase"/>
    <property type="match status" value="1"/>
</dbReference>
<evidence type="ECO:0000256" key="5">
    <source>
        <dbReference type="PROSITE-ProRule" id="PRU00843"/>
    </source>
</evidence>
<evidence type="ECO:0000256" key="3">
    <source>
        <dbReference type="ARBA" id="ARBA00022777"/>
    </source>
</evidence>
<keyword evidence="3 5" id="KW-0418">Kinase</keyword>
<feature type="non-terminal residue" evidence="9">
    <location>
        <position position="1"/>
    </location>
</feature>
<feature type="binding site" evidence="5">
    <location>
        <begin position="74"/>
        <end position="78"/>
    </location>
    <ligand>
        <name>ATP</name>
        <dbReference type="ChEBI" id="CHEBI:30616"/>
    </ligand>
</feature>
<evidence type="ECO:0000313" key="8">
    <source>
        <dbReference type="Proteomes" id="UP000694865"/>
    </source>
</evidence>
<feature type="non-terminal residue" evidence="9">
    <location>
        <position position="160"/>
    </location>
</feature>
<reference evidence="9" key="1">
    <citation type="submission" date="2025-08" db="UniProtKB">
        <authorList>
            <consortium name="RefSeq"/>
        </authorList>
    </citation>
    <scope>IDENTIFICATION</scope>
    <source>
        <tissue evidence="9">Testes</tissue>
    </source>
</reference>
<proteinExistence type="inferred from homology"/>
<dbReference type="Pfam" id="PF00217">
    <property type="entry name" value="ATP-gua_Ptrans"/>
    <property type="match status" value="1"/>
</dbReference>
<sequence length="160" mass="18257">YNEDKSLIFWVNEEDHLRIISMQMGGDMKEVFTRFCDGINQVEKTIKLMNREFMFNDKLGYINTCPSNIGTGLRASVHIRLPRLTNHPAFKGVVTKLNLECRGLDGEESGIEGGVQDISNELRLGYSEVYLVQSLIDSINLLTEMETRLENDEDIDNLLP</sequence>
<dbReference type="InterPro" id="IPR000749">
    <property type="entry name" value="ATP-guanido_PTrfase"/>
</dbReference>
<dbReference type="InterPro" id="IPR014746">
    <property type="entry name" value="Gln_synth/guanido_kin_cat_dom"/>
</dbReference>
<evidence type="ECO:0000256" key="1">
    <source>
        <dbReference type="ARBA" id="ARBA00022679"/>
    </source>
</evidence>
<evidence type="ECO:0000256" key="4">
    <source>
        <dbReference type="ARBA" id="ARBA00022840"/>
    </source>
</evidence>
<keyword evidence="4 5" id="KW-0067">ATP-binding</keyword>
<dbReference type="RefSeq" id="XP_002733596.2">
    <property type="nucleotide sequence ID" value="XM_002733550.2"/>
</dbReference>